<dbReference type="Gene3D" id="1.10.472.80">
    <property type="entry name" value="Ypt/Rab-GAP domain of gyp1p, domain 3"/>
    <property type="match status" value="1"/>
</dbReference>
<dbReference type="SUPFAM" id="SSF47923">
    <property type="entry name" value="Ypt/Rab-GAP domain of gyp1p"/>
    <property type="match status" value="2"/>
</dbReference>
<dbReference type="Proteomes" id="UP000027135">
    <property type="component" value="Unassembled WGS sequence"/>
</dbReference>
<feature type="compositionally biased region" description="Basic and acidic residues" evidence="2">
    <location>
        <begin position="571"/>
        <end position="583"/>
    </location>
</feature>
<dbReference type="EMBL" id="KK852511">
    <property type="protein sequence ID" value="KDR22292.1"/>
    <property type="molecule type" value="Genomic_DNA"/>
</dbReference>
<dbReference type="InterPro" id="IPR000195">
    <property type="entry name" value="Rab-GAP-TBC_dom"/>
</dbReference>
<dbReference type="STRING" id="136037.A0A067REU9"/>
<feature type="region of interest" description="Disordered" evidence="2">
    <location>
        <begin position="1303"/>
        <end position="1337"/>
    </location>
</feature>
<dbReference type="eggNOG" id="KOG2058">
    <property type="taxonomic scope" value="Eukaryota"/>
</dbReference>
<dbReference type="PROSITE" id="PS50086">
    <property type="entry name" value="TBC_RABGAP"/>
    <property type="match status" value="1"/>
</dbReference>
<dbReference type="FunFam" id="1.10.8.270:FF:000009">
    <property type="entry name" value="TBC1 domain family member 30"/>
    <property type="match status" value="1"/>
</dbReference>
<dbReference type="SMART" id="SM00164">
    <property type="entry name" value="TBC"/>
    <property type="match status" value="1"/>
</dbReference>
<evidence type="ECO:0000313" key="5">
    <source>
        <dbReference type="Proteomes" id="UP000027135"/>
    </source>
</evidence>
<evidence type="ECO:0000256" key="1">
    <source>
        <dbReference type="ARBA" id="ARBA00067508"/>
    </source>
</evidence>
<dbReference type="PANTHER" id="PTHR13399:SF2">
    <property type="entry name" value="TRANSLOCON-ASSOCIATED PROTEIN SUBUNIT GAMMA"/>
    <property type="match status" value="1"/>
</dbReference>
<gene>
    <name evidence="4" type="ORF">L798_01162</name>
</gene>
<feature type="domain" description="Rab-GAP TBC" evidence="3">
    <location>
        <begin position="25"/>
        <end position="234"/>
    </location>
</feature>
<dbReference type="Pfam" id="PF00566">
    <property type="entry name" value="RabGAP-TBC"/>
    <property type="match status" value="1"/>
</dbReference>
<feature type="compositionally biased region" description="Polar residues" evidence="2">
    <location>
        <begin position="1113"/>
        <end position="1133"/>
    </location>
</feature>
<sequence length="1896" mass="209392">MPYPGDSGFTQWRDAMKMVARLPGGIPPEFRKRLWLTVAEKHLQSRGVDWTHAEKFCFNEWTNPDDEELGVQIVKDLHRTGCSLFCGAAAEENQALLKRVLLAYARWNKAVGYCQGFNMLAALILQVMDRSETDSVKVMIYLIEGVLPESYFANNLRGLSVDMAVFRDLLRLRLPTLSRHLEQLQHDTRDSATGTSYEPPLTNVFTMQWFLTLFSNCLPQPTVLRVWDLIFLEGNEVLLRTALAIWDGLADRIMAVDSADEFYSIMGVLTREMLEFGLMDTNKLIKTIVTIAPFPFPELPELRDKYLYNITPWTHTVSTAARRGLRLFYSDDDDDGTDEDDEKIAVAAAYGVSAVFRSPRRKDSLTRASSPSSPLSTLNYGTAPERDRLALDISALKQQYAKLRERQRQAHIILTAACARQPLGPSVPTPVAMNHLLLGKSALLSVRGRRGGPPPGAVPPPASITLKSAPKQQRGRQQQRITPQGQLITASNVEVVSPQIQQQQEEKSGGETLHWKDTGQRRQRRGSQLDATVVQSVVSVDAEEIQGIRQEAIVRGAVPVIIQPELGTDVTGKELDADSDDSKSSTSTELCDEPDRLSDFDSEEPTSVSDTSSHVVSTAEASVTKLPFLPPADRSGLPTPESPLRNGVSPLTPVKNTIVPPKSGESFVSDTKPTIILPSKETEILTTVISPTSATDDLISSSALKENFELTSQRETSLPAANVSASKLSPLKEISVCATTPEIYFSVVDNDVKPLISEDNETMNLNEIITVSEHDHSKQSLSDKPESSVGNNISRTGILDESSVSSEQFSSFHTSELKMQASEEGNNDEIIPREEKDIHYGSETKKYVEINEVESDTHFIKHPDAYPSGSVLMEVEGKTEERIADNISADLTSAKITDSSMSKGTFKLGITQKDHWGTVDSLESPVTGTRQYIHGTSPLSPQSGDFFLSTPAKMLHDTRESDDETEEELKTEIKICRICTERSIPEIDTSCVVFGDVAECDTAGTEALQDLGSFENTSVNVSDGENISKLLELNQRLQGREQAVTVEDIADSDVSEIDYAEMSNLLDIEHNISLGRRNSERALKIIQENSEILHRILQCQTRRPSKVSEEDTSGGTTTIPSETDSIPTSSSAENVDIASNELLRSVTDVPKTGSIDSFLAVANPEHGISVKLPSLVSLNSPNSIHSILRSDKAVEVFPRDPQIEGGMSMESQGCQQEKEEDGTVITAECFDTRDSSVPFMTEEFLKAYNFSKPKQNNIVSSPRSAVRFSMSSEAPSKEHSAFSIDSRSVKPKTELVDVTQVPLPSDEQFLSQSEDRTASELTRFSDEDSGSSISSETVKQKTEFSYLPKLSISTDEKFLLQSEDRYYPELTGSSDHSSYPFDDNVHHAERTIHRPTELELDRVHSPSTTQSSWERFSSVDSVFPKFPKNYLPERKTQISYCSYSSKCEKESLQLLDPTVIPVTDVKALTPIKCTDDGGGSDGDIKTVEHLAVDKTSSDFDTVTSFSKFSLDSSPDLCHSVEKCKLKDDSSPIRSTIDSRDLCAGSNYTTKTSDFSTSKPYISISRYEYSPTRTKSWNIEKECNTDHVEHDNFKHRETPSSMNTKDSASHSSDNIVFKSSSAKSEITPADYLQTSPSFKSRLVEDFQYHVRPDSASSSDFSSGIQDVVHRTTTRNHGRPHSTIISDVTSTEILNRSYSSSSIDGCIMRIGQDLSSPSASSRNERSVPSFKSVGDVSSSVAVNRTQNSVYNPMYEINSSIKVPDTVQYTRSAKSPSELRFTTKDLSPRSWDKDDPSSSVKSECIKENSNYQTLSSSSSKIKVEKSYSPTVSPAKCKDIHVSLPPIKSSVLGSPTKLKSNFDPFPPRPALRQPKELGIKLGLYSTDCVNKNGKAASKNT</sequence>
<dbReference type="PANTHER" id="PTHR13399">
    <property type="entry name" value="TRANSLOCON-ASSOCIATED PROTEIN TRAP , GAMMA SUBUNIT"/>
    <property type="match status" value="1"/>
</dbReference>
<organism evidence="4 5">
    <name type="scientific">Zootermopsis nevadensis</name>
    <name type="common">Dampwood termite</name>
    <dbReference type="NCBI Taxonomy" id="136037"/>
    <lineage>
        <taxon>Eukaryota</taxon>
        <taxon>Metazoa</taxon>
        <taxon>Ecdysozoa</taxon>
        <taxon>Arthropoda</taxon>
        <taxon>Hexapoda</taxon>
        <taxon>Insecta</taxon>
        <taxon>Pterygota</taxon>
        <taxon>Neoptera</taxon>
        <taxon>Polyneoptera</taxon>
        <taxon>Dictyoptera</taxon>
        <taxon>Blattodea</taxon>
        <taxon>Blattoidea</taxon>
        <taxon>Termitoidae</taxon>
        <taxon>Termopsidae</taxon>
        <taxon>Zootermopsis</taxon>
    </lineage>
</organism>
<proteinExistence type="predicted"/>
<protein>
    <recommendedName>
        <fullName evidence="1">TBC1 domain family member 30</fullName>
    </recommendedName>
</protein>
<feature type="compositionally biased region" description="Low complexity" evidence="2">
    <location>
        <begin position="606"/>
        <end position="618"/>
    </location>
</feature>
<feature type="region of interest" description="Disordered" evidence="2">
    <location>
        <begin position="571"/>
        <end position="655"/>
    </location>
</feature>
<evidence type="ECO:0000313" key="4">
    <source>
        <dbReference type="EMBL" id="KDR22292.1"/>
    </source>
</evidence>
<feature type="compositionally biased region" description="Pro residues" evidence="2">
    <location>
        <begin position="452"/>
        <end position="462"/>
    </location>
</feature>
<dbReference type="FunFam" id="1.10.472.80:FF:000011">
    <property type="entry name" value="TBC1 domain family member 30"/>
    <property type="match status" value="1"/>
</dbReference>
<dbReference type="InterPro" id="IPR035969">
    <property type="entry name" value="Rab-GAP_TBC_sf"/>
</dbReference>
<feature type="compositionally biased region" description="Polar residues" evidence="2">
    <location>
        <begin position="1598"/>
        <end position="1612"/>
    </location>
</feature>
<name>A0A067REU9_ZOONE</name>
<feature type="compositionally biased region" description="Polar residues" evidence="2">
    <location>
        <begin position="475"/>
        <end position="503"/>
    </location>
</feature>
<dbReference type="Pfam" id="PF15733">
    <property type="entry name" value="DUF4682"/>
    <property type="match status" value="1"/>
</dbReference>
<dbReference type="GO" id="GO:0005783">
    <property type="term" value="C:endoplasmic reticulum"/>
    <property type="evidence" value="ECO:0007669"/>
    <property type="project" value="TreeGrafter"/>
</dbReference>
<evidence type="ECO:0000259" key="3">
    <source>
        <dbReference type="PROSITE" id="PS50086"/>
    </source>
</evidence>
<feature type="region of interest" description="Disordered" evidence="2">
    <location>
        <begin position="361"/>
        <end position="381"/>
    </location>
</feature>
<dbReference type="InParanoid" id="A0A067REU9"/>
<feature type="compositionally biased region" description="Basic and acidic residues" evidence="2">
    <location>
        <begin position="1782"/>
        <end position="1793"/>
    </location>
</feature>
<keyword evidence="5" id="KW-1185">Reference proteome</keyword>
<feature type="region of interest" description="Disordered" evidence="2">
    <location>
        <begin position="1103"/>
        <end position="1133"/>
    </location>
</feature>
<dbReference type="Gene3D" id="1.10.8.270">
    <property type="entry name" value="putative rabgap domain of human tbc1 domain family member 14 like domains"/>
    <property type="match status" value="1"/>
</dbReference>
<feature type="region of interest" description="Disordered" evidence="2">
    <location>
        <begin position="1782"/>
        <end position="1801"/>
    </location>
</feature>
<dbReference type="InterPro" id="IPR032738">
    <property type="entry name" value="Tbc1d30_C"/>
</dbReference>
<feature type="compositionally biased region" description="Basic and acidic residues" evidence="2">
    <location>
        <begin position="504"/>
        <end position="520"/>
    </location>
</feature>
<feature type="compositionally biased region" description="Basic and acidic residues" evidence="2">
    <location>
        <begin position="1313"/>
        <end position="1326"/>
    </location>
</feature>
<feature type="region of interest" description="Disordered" evidence="2">
    <location>
        <begin position="1587"/>
        <end position="1612"/>
    </location>
</feature>
<feature type="compositionally biased region" description="Polar residues" evidence="2">
    <location>
        <begin position="366"/>
        <end position="380"/>
    </location>
</feature>
<feature type="compositionally biased region" description="Basic and acidic residues" evidence="2">
    <location>
        <begin position="1587"/>
        <end position="1597"/>
    </location>
</feature>
<evidence type="ECO:0000256" key="2">
    <source>
        <dbReference type="SAM" id="MobiDB-lite"/>
    </source>
</evidence>
<accession>A0A067REU9</accession>
<feature type="region of interest" description="Disordered" evidence="2">
    <location>
        <begin position="447"/>
        <end position="530"/>
    </location>
</feature>
<reference evidence="4 5" key="1">
    <citation type="journal article" date="2014" name="Nat. Commun.">
        <title>Molecular traces of alternative social organization in a termite genome.</title>
        <authorList>
            <person name="Terrapon N."/>
            <person name="Li C."/>
            <person name="Robertson H.M."/>
            <person name="Ji L."/>
            <person name="Meng X."/>
            <person name="Booth W."/>
            <person name="Chen Z."/>
            <person name="Childers C.P."/>
            <person name="Glastad K.M."/>
            <person name="Gokhale K."/>
            <person name="Gowin J."/>
            <person name="Gronenberg W."/>
            <person name="Hermansen R.A."/>
            <person name="Hu H."/>
            <person name="Hunt B.G."/>
            <person name="Huylmans A.K."/>
            <person name="Khalil S.M."/>
            <person name="Mitchell R.D."/>
            <person name="Munoz-Torres M.C."/>
            <person name="Mustard J.A."/>
            <person name="Pan H."/>
            <person name="Reese J.T."/>
            <person name="Scharf M.E."/>
            <person name="Sun F."/>
            <person name="Vogel H."/>
            <person name="Xiao J."/>
            <person name="Yang W."/>
            <person name="Yang Z."/>
            <person name="Yang Z."/>
            <person name="Zhou J."/>
            <person name="Zhu J."/>
            <person name="Brent C.S."/>
            <person name="Elsik C.G."/>
            <person name="Goodisman M.A."/>
            <person name="Liberles D.A."/>
            <person name="Roe R.M."/>
            <person name="Vargo E.L."/>
            <person name="Vilcinskas A."/>
            <person name="Wang J."/>
            <person name="Bornberg-Bauer E."/>
            <person name="Korb J."/>
            <person name="Zhang G."/>
            <person name="Liebig J."/>
        </authorList>
    </citation>
    <scope>NUCLEOTIDE SEQUENCE [LARGE SCALE GENOMIC DNA]</scope>
    <source>
        <tissue evidence="4">Whole organism</tissue>
    </source>
</reference>